<keyword evidence="2" id="KW-1185">Reference proteome</keyword>
<dbReference type="EMBL" id="FOBH01000014">
    <property type="protein sequence ID" value="SEL53650.1"/>
    <property type="molecule type" value="Genomic_DNA"/>
</dbReference>
<protein>
    <submittedName>
        <fullName evidence="1">Phosphate-selective porin OprO and OprP</fullName>
    </submittedName>
</protein>
<dbReference type="AlphaFoldDB" id="A0A1H7R070"/>
<name>A0A1H7R070_9PROT</name>
<evidence type="ECO:0000313" key="2">
    <source>
        <dbReference type="Proteomes" id="UP000198620"/>
    </source>
</evidence>
<organism evidence="1 2">
    <name type="scientific">Nitrosovibrio tenuis</name>
    <dbReference type="NCBI Taxonomy" id="1233"/>
    <lineage>
        <taxon>Bacteria</taxon>
        <taxon>Pseudomonadati</taxon>
        <taxon>Pseudomonadota</taxon>
        <taxon>Betaproteobacteria</taxon>
        <taxon>Nitrosomonadales</taxon>
        <taxon>Nitrosomonadaceae</taxon>
        <taxon>Nitrosovibrio</taxon>
    </lineage>
</organism>
<proteinExistence type="predicted"/>
<reference evidence="1 2" key="1">
    <citation type="submission" date="2016-10" db="EMBL/GenBank/DDBJ databases">
        <authorList>
            <person name="de Groot N.N."/>
        </authorList>
    </citation>
    <scope>NUCLEOTIDE SEQUENCE [LARGE SCALE GENOMIC DNA]</scope>
    <source>
        <strain evidence="1 2">Nv1</strain>
    </source>
</reference>
<sequence length="91" mass="9935">MVIEIGINGRSSRGASFSQDSADVAFLPFGSQLAGDQDCRNFNWRGTYATQTGIIYGLNFKYVNDFAAGAFPGSVAKCAFQPGWSPWVEWN</sequence>
<gene>
    <name evidence="1" type="ORF">SAMN05216387_11433</name>
</gene>
<accession>A0A1H7R070</accession>
<evidence type="ECO:0000313" key="1">
    <source>
        <dbReference type="EMBL" id="SEL53650.1"/>
    </source>
</evidence>
<dbReference type="Proteomes" id="UP000198620">
    <property type="component" value="Unassembled WGS sequence"/>
</dbReference>